<reference evidence="1 2" key="1">
    <citation type="submission" date="2018-09" db="EMBL/GenBank/DDBJ databases">
        <title>Paracoccus onubensis nov. sp. a moderate halophilic bacterium isolated from Gruta de las Maravillas (Aracena, Spain).</title>
        <authorList>
            <person name="Jurado V."/>
            <person name="Gutierrez-Patricio S."/>
            <person name="Gonzalez-Pimentel J.L."/>
            <person name="Laiz L."/>
            <person name="Saiz-Jimenez C."/>
        </authorList>
    </citation>
    <scope>NUCLEOTIDE SEQUENCE [LARGE SCALE GENOMIC DNA]</scope>
    <source>
        <strain evidence="1 2">DSM 19484</strain>
    </source>
</reference>
<gene>
    <name evidence="1" type="ORF">D3P06_09470</name>
</gene>
<protein>
    <submittedName>
        <fullName evidence="1">Uncharacterized protein</fullName>
    </submittedName>
</protein>
<proteinExistence type="predicted"/>
<evidence type="ECO:0000313" key="2">
    <source>
        <dbReference type="Proteomes" id="UP000285530"/>
    </source>
</evidence>
<dbReference type="EMBL" id="QZEV01000041">
    <property type="protein sequence ID" value="RJL04081.1"/>
    <property type="molecule type" value="Genomic_DNA"/>
</dbReference>
<sequence>MDSCSRCIFFPVGPMSLYHAKHAKSDDHDDPSATLLAVALIRSREAIVGTEVLTATASSVAE</sequence>
<comment type="caution">
    <text evidence="1">The sequence shown here is derived from an EMBL/GenBank/DDBJ whole genome shotgun (WGS) entry which is preliminary data.</text>
</comment>
<feature type="non-terminal residue" evidence="1">
    <location>
        <position position="62"/>
    </location>
</feature>
<dbReference type="AlphaFoldDB" id="A0A418ZVJ9"/>
<dbReference type="Proteomes" id="UP000285530">
    <property type="component" value="Unassembled WGS sequence"/>
</dbReference>
<keyword evidence="2" id="KW-1185">Reference proteome</keyword>
<organism evidence="1 2">
    <name type="scientific">Paracoccus aestuarii</name>
    <dbReference type="NCBI Taxonomy" id="453842"/>
    <lineage>
        <taxon>Bacteria</taxon>
        <taxon>Pseudomonadati</taxon>
        <taxon>Pseudomonadota</taxon>
        <taxon>Alphaproteobacteria</taxon>
        <taxon>Rhodobacterales</taxon>
        <taxon>Paracoccaceae</taxon>
        <taxon>Paracoccus</taxon>
    </lineage>
</organism>
<accession>A0A418ZVJ9</accession>
<evidence type="ECO:0000313" key="1">
    <source>
        <dbReference type="EMBL" id="RJL04081.1"/>
    </source>
</evidence>
<name>A0A418ZVJ9_9RHOB</name>